<dbReference type="RefSeq" id="XP_040756765.1">
    <property type="nucleotide sequence ID" value="XM_040901090.1"/>
</dbReference>
<dbReference type="EMBL" id="MSFN02000001">
    <property type="protein sequence ID" value="PTU25373.1"/>
    <property type="molecule type" value="Genomic_DNA"/>
</dbReference>
<dbReference type="OrthoDB" id="2896006at2759"/>
<accession>A0A2T5MA08</accession>
<proteinExistence type="predicted"/>
<evidence type="ECO:0000313" key="2">
    <source>
        <dbReference type="Proteomes" id="UP000244073"/>
    </source>
</evidence>
<sequence length="274" mass="30637">MPTLLILESIRTDAALSPTRQGSFRNRPSFRNIFTAVGNLYEKDGIRLFFRGLKLAVIYQVTHYTLRAVLQEVALPGTFTMPLTYAIASMLLCELHLLWTECTISVRPPGLLPFAIRHETQRWKQLSVPAFVHGLLLGLMKQVATASGLSELSSEQYLGGGTAILVGKEVAMTLYALLLRLVGLLPASVVLTLIEVRILPKGQETVVPFSTKRGLRTGEFFTGIKSPLGFKSMRDSRRLFHMSQMIWLIELHLKKCMVLIMMNSLAQFLVSLAF</sequence>
<evidence type="ECO:0000313" key="1">
    <source>
        <dbReference type="EMBL" id="PTU25373.1"/>
    </source>
</evidence>
<dbReference type="AlphaFoldDB" id="A0A2T5MA08"/>
<comment type="caution">
    <text evidence="1">The sequence shown here is derived from an EMBL/GenBank/DDBJ whole genome shotgun (WGS) entry which is preliminary data.</text>
</comment>
<reference evidence="1 2" key="1">
    <citation type="journal article" date="2018" name="Proc. Natl. Acad. Sci. U.S.A.">
        <title>Linking secondary metabolites to gene clusters through genome sequencing of six diverse Aspergillus species.</title>
        <authorList>
            <person name="Kaerboelling I."/>
            <person name="Vesth T.C."/>
            <person name="Frisvad J.C."/>
            <person name="Nybo J.L."/>
            <person name="Theobald S."/>
            <person name="Kuo A."/>
            <person name="Bowyer P."/>
            <person name="Matsuda Y."/>
            <person name="Mondo S."/>
            <person name="Lyhne E.K."/>
            <person name="Kogle M.E."/>
            <person name="Clum A."/>
            <person name="Lipzen A."/>
            <person name="Salamov A."/>
            <person name="Ngan C.Y."/>
            <person name="Daum C."/>
            <person name="Chiniquy J."/>
            <person name="Barry K."/>
            <person name="LaButti K."/>
            <person name="Haridas S."/>
            <person name="Simmons B.A."/>
            <person name="Magnuson J.K."/>
            <person name="Mortensen U.H."/>
            <person name="Larsen T.O."/>
            <person name="Grigoriev I.V."/>
            <person name="Baker S.E."/>
            <person name="Andersen M.R."/>
        </authorList>
    </citation>
    <scope>NUCLEOTIDE SEQUENCE [LARGE SCALE GENOMIC DNA]</scope>
    <source>
        <strain evidence="1 2">IBT 24754</strain>
    </source>
</reference>
<dbReference type="GeneID" id="63817974"/>
<name>A0A2T5MA08_9EURO</name>
<dbReference type="VEuPathDB" id="FungiDB:P175DRAFT_077158"/>
<gene>
    <name evidence="1" type="ORF">P175DRAFT_077158</name>
</gene>
<organism evidence="1 2">
    <name type="scientific">Aspergillus ochraceoroseus IBT 24754</name>
    <dbReference type="NCBI Taxonomy" id="1392256"/>
    <lineage>
        <taxon>Eukaryota</taxon>
        <taxon>Fungi</taxon>
        <taxon>Dikarya</taxon>
        <taxon>Ascomycota</taxon>
        <taxon>Pezizomycotina</taxon>
        <taxon>Eurotiomycetes</taxon>
        <taxon>Eurotiomycetidae</taxon>
        <taxon>Eurotiales</taxon>
        <taxon>Aspergillaceae</taxon>
        <taxon>Aspergillus</taxon>
        <taxon>Aspergillus subgen. Nidulantes</taxon>
    </lineage>
</organism>
<dbReference type="Proteomes" id="UP000244073">
    <property type="component" value="Unassembled WGS sequence"/>
</dbReference>
<protein>
    <submittedName>
        <fullName evidence="1">Uncharacterized protein</fullName>
    </submittedName>
</protein>